<dbReference type="Proteomes" id="UP000694723">
    <property type="component" value="Unplaced"/>
</dbReference>
<dbReference type="Proteomes" id="UP000694727">
    <property type="component" value="Unplaced"/>
</dbReference>
<dbReference type="PROSITE" id="PS50089">
    <property type="entry name" value="ZF_RING_2"/>
    <property type="match status" value="1"/>
</dbReference>
<sequence>MGNCLTPHTSEDLLVPASATHLGGRRRRARSRERRPRDQVPGWAPAAPLVQEEQVRVPQRISQIQCLPKGVYKRDGSQEKMEQEECAICTLDFVCGDPIRSLPCKHFYHLGCIDEWLTRSFTCPYCRGPADGPQPSSRDTP</sequence>
<dbReference type="Ensembl" id="ENSSSCT00055045586.1">
    <property type="protein sequence ID" value="ENSSSCP00055036342.1"/>
    <property type="gene ID" value="ENSSSCG00055023180.1"/>
</dbReference>
<dbReference type="Proteomes" id="UP000694728">
    <property type="component" value="Unplaced"/>
</dbReference>
<dbReference type="Ensembl" id="ENSSSCT00015091678.1">
    <property type="protein sequence ID" value="ENSSSCP00015037523.1"/>
    <property type="gene ID" value="ENSSSCG00015068449.1"/>
</dbReference>
<protein>
    <recommendedName>
        <fullName evidence="6">RING-type domain-containing protein</fullName>
    </recommendedName>
</protein>
<dbReference type="AlphaFoldDB" id="A0A8D0UHP5"/>
<dbReference type="Ensembl" id="ENSSSCT00070043824.1">
    <property type="protein sequence ID" value="ENSSSCP00070036905.1"/>
    <property type="gene ID" value="ENSSSCG00070022039.1"/>
</dbReference>
<dbReference type="Ensembl" id="ENSSSCT00025003506.1">
    <property type="protein sequence ID" value="ENSSSCP00025001319.1"/>
    <property type="gene ID" value="ENSSSCG00025002689.1"/>
</dbReference>
<dbReference type="SUPFAM" id="SSF57850">
    <property type="entry name" value="RING/U-box"/>
    <property type="match status" value="1"/>
</dbReference>
<evidence type="ECO:0000256" key="5">
    <source>
        <dbReference type="SAM" id="MobiDB-lite"/>
    </source>
</evidence>
<feature type="region of interest" description="Disordered" evidence="5">
    <location>
        <begin position="21"/>
        <end position="43"/>
    </location>
</feature>
<keyword evidence="2 4" id="KW-0863">Zinc-finger</keyword>
<proteinExistence type="predicted"/>
<dbReference type="Proteomes" id="UP000694724">
    <property type="component" value="Unplaced"/>
</dbReference>
<dbReference type="Ensembl" id="ENSSSCT00025014824.1">
    <property type="protein sequence ID" value="ENSSSCP00025005747.1"/>
    <property type="gene ID" value="ENSSSCG00025011308.1"/>
</dbReference>
<dbReference type="Proteomes" id="UP000694571">
    <property type="component" value="Unplaced"/>
</dbReference>
<dbReference type="Proteomes" id="UP000694570">
    <property type="component" value="Unplaced"/>
</dbReference>
<evidence type="ECO:0000313" key="8">
    <source>
        <dbReference type="Ensembl" id="ENSSSCP00070036899.1"/>
    </source>
</evidence>
<dbReference type="Ensembl" id="ENSSSCT00030042093.1">
    <property type="protein sequence ID" value="ENSSSCP00030019139.1"/>
    <property type="gene ID" value="ENSSSCG00030030331.1"/>
</dbReference>
<keyword evidence="1" id="KW-0479">Metal-binding</keyword>
<dbReference type="Ensembl" id="ENSSSCT00015103024.1">
    <property type="protein sequence ID" value="ENSSSCP00015042852.1"/>
    <property type="gene ID" value="ENSSSCG00015076390.1"/>
</dbReference>
<dbReference type="Ensembl" id="ENSSSCT00040032325.1">
    <property type="protein sequence ID" value="ENSSSCP00040013392.1"/>
    <property type="gene ID" value="ENSSSCG00040024178.1"/>
</dbReference>
<dbReference type="Ensembl" id="ENSSSCT00070043817.1">
    <property type="protein sequence ID" value="ENSSSCP00070036899.1"/>
    <property type="gene ID" value="ENSSSCG00070022033.1"/>
</dbReference>
<dbReference type="Ensembl" id="ENSSSCT00060031569.1">
    <property type="protein sequence ID" value="ENSSSCP00060013532.1"/>
    <property type="gene ID" value="ENSSSCG00060023278.1"/>
</dbReference>
<feature type="domain" description="RING-type" evidence="6">
    <location>
        <begin position="86"/>
        <end position="127"/>
    </location>
</feature>
<dbReference type="Proteomes" id="UP000694726">
    <property type="component" value="Unplaced"/>
</dbReference>
<dbReference type="Proteomes" id="UP000694722">
    <property type="component" value="Unplaced"/>
</dbReference>
<dbReference type="SMR" id="A0A8D0UHP5"/>
<evidence type="ECO:0000313" key="10">
    <source>
        <dbReference type="Proteomes" id="UP000694727"/>
    </source>
</evidence>
<evidence type="ECO:0000256" key="3">
    <source>
        <dbReference type="ARBA" id="ARBA00022833"/>
    </source>
</evidence>
<dbReference type="InterPro" id="IPR001841">
    <property type="entry name" value="Znf_RING"/>
</dbReference>
<dbReference type="Ensembl" id="ENSSSCT00045002209.1">
    <property type="protein sequence ID" value="ENSSSCP00045001426.1"/>
    <property type="gene ID" value="ENSSSCG00045001391.1"/>
</dbReference>
<organism evidence="7 10">
    <name type="scientific">Sus scrofa</name>
    <name type="common">Pig</name>
    <dbReference type="NCBI Taxonomy" id="9823"/>
    <lineage>
        <taxon>Eukaryota</taxon>
        <taxon>Metazoa</taxon>
        <taxon>Chordata</taxon>
        <taxon>Craniata</taxon>
        <taxon>Vertebrata</taxon>
        <taxon>Euteleostomi</taxon>
        <taxon>Mammalia</taxon>
        <taxon>Eutheria</taxon>
        <taxon>Laurasiatheria</taxon>
        <taxon>Artiodactyla</taxon>
        <taxon>Suina</taxon>
        <taxon>Suidae</taxon>
        <taxon>Sus</taxon>
    </lineage>
</organism>
<evidence type="ECO:0000256" key="1">
    <source>
        <dbReference type="ARBA" id="ARBA00022723"/>
    </source>
</evidence>
<dbReference type="Proteomes" id="UP000694720">
    <property type="component" value="Unplaced"/>
</dbReference>
<dbReference type="InterPro" id="IPR013083">
    <property type="entry name" value="Znf_RING/FYVE/PHD"/>
</dbReference>
<dbReference type="SMART" id="SM00184">
    <property type="entry name" value="RING"/>
    <property type="match status" value="1"/>
</dbReference>
<dbReference type="Ensembl" id="ENSSSCT00050014298.1">
    <property type="protein sequence ID" value="ENSSSCP00050005886.1"/>
    <property type="gene ID" value="ENSSSCG00050010633.1"/>
</dbReference>
<evidence type="ECO:0000313" key="9">
    <source>
        <dbReference type="Proteomes" id="UP000314985"/>
    </source>
</evidence>
<dbReference type="Ensembl" id="ENSSSCT00050014221.1">
    <property type="protein sequence ID" value="ENSSSCP00050005853.1"/>
    <property type="gene ID" value="ENSSSCG00050010579.1"/>
</dbReference>
<reference evidence="7" key="2">
    <citation type="submission" date="2025-05" db="UniProtKB">
        <authorList>
            <consortium name="Ensembl"/>
        </authorList>
    </citation>
    <scope>IDENTIFICATION</scope>
</reference>
<dbReference type="Ensembl" id="ENSSSCT00045002241.1">
    <property type="protein sequence ID" value="ENSSSCP00045001449.1"/>
    <property type="gene ID" value="ENSSSCG00045001411.1"/>
</dbReference>
<dbReference type="Ensembl" id="ENSSSCT00035104046.1">
    <property type="protein sequence ID" value="ENSSSCP00035044545.1"/>
    <property type="gene ID" value="ENSSSCG00035076494.1"/>
</dbReference>
<dbReference type="PANTHER" id="PTHR46359">
    <property type="entry name" value="GEO07743P1"/>
    <property type="match status" value="1"/>
</dbReference>
<reference evidence="8 9" key="1">
    <citation type="submission" date="2017-08" db="EMBL/GenBank/DDBJ databases">
        <title>USMARCv1.0.</title>
        <authorList>
            <person name="Hannum G.I."/>
            <person name="Koren S."/>
            <person name="Schroeder S.G."/>
            <person name="Chin S.C."/>
            <person name="Nonneman D.J."/>
            <person name="Becker S.A."/>
            <person name="Rosen B.D."/>
            <person name="Bickhart D.M."/>
            <person name="Putnam N.H."/>
            <person name="Green R.E."/>
            <person name="Tuggle C.K."/>
            <person name="Liu H."/>
            <person name="Rohrer G.A."/>
            <person name="Warr A."/>
            <person name="Hall R."/>
            <person name="Kim K."/>
            <person name="Hume D.A."/>
            <person name="Talbot R."/>
            <person name="Chow W."/>
            <person name="Howe K."/>
            <person name="Schwartz A.S."/>
            <person name="Watson M."/>
            <person name="Archibald A.L."/>
            <person name="Phillippy A.M."/>
            <person name="Smith T.P.L."/>
        </authorList>
    </citation>
    <scope>NUCLEOTIDE SEQUENCE [LARGE SCALE GENOMIC DNA]</scope>
</reference>
<dbReference type="InterPro" id="IPR052804">
    <property type="entry name" value="UEC_component"/>
</dbReference>
<dbReference type="Ensembl" id="ENSSSCT00025003533.1">
    <property type="protein sequence ID" value="ENSSSCP00025001337.1"/>
    <property type="gene ID" value="ENSSSCG00025002702.1"/>
</dbReference>
<dbReference type="Proteomes" id="UP000694725">
    <property type="component" value="Unplaced"/>
</dbReference>
<dbReference type="Ensembl" id="ENSSSCT00065040656.1">
    <property type="protein sequence ID" value="ENSSSCP00065017199.1"/>
    <property type="gene ID" value="ENSSSCG00065030132.1"/>
</dbReference>
<dbReference type="GO" id="GO:0008270">
    <property type="term" value="F:zinc ion binding"/>
    <property type="evidence" value="ECO:0007669"/>
    <property type="project" value="UniProtKB-KW"/>
</dbReference>
<feature type="compositionally biased region" description="Basic residues" evidence="5">
    <location>
        <begin position="23"/>
        <end position="34"/>
    </location>
</feature>
<dbReference type="Ensembl" id="ENSSSCT00035104063.1">
    <property type="protein sequence ID" value="ENSSSCP00035044553.1"/>
    <property type="gene ID" value="ENSSSCG00035076511.1"/>
</dbReference>
<dbReference type="Ensembl" id="ENSSSCT00060031444.1">
    <property type="protein sequence ID" value="ENSSSCP00060013480.1"/>
    <property type="gene ID" value="ENSSSCG00060023180.1"/>
</dbReference>
<dbReference type="Ensembl" id="ENSSSCT00050047627.1">
    <property type="protein sequence ID" value="ENSSSCP00050019767.1"/>
    <property type="gene ID" value="ENSSSCG00050035444.1"/>
</dbReference>
<dbReference type="Proteomes" id="UP000314985">
    <property type="component" value="Chromosome 9"/>
</dbReference>
<dbReference type="PANTHER" id="PTHR46359:SF1">
    <property type="entry name" value="RING FINGER PROTEIN 11"/>
    <property type="match status" value="1"/>
</dbReference>
<evidence type="ECO:0000259" key="6">
    <source>
        <dbReference type="PROSITE" id="PS50089"/>
    </source>
</evidence>
<evidence type="ECO:0000313" key="7">
    <source>
        <dbReference type="Ensembl" id="ENSSSCP00025005747.1"/>
    </source>
</evidence>
<dbReference type="Ensembl" id="ENSSSCT00015103077.1">
    <property type="protein sequence ID" value="ENSSSCP00015042883.1"/>
    <property type="gene ID" value="ENSSSCG00015076424.1"/>
</dbReference>
<dbReference type="Ensembl" id="ENSSSCT00055000781.1">
    <property type="protein sequence ID" value="ENSSSCP00055000549.1"/>
    <property type="gene ID" value="ENSSSCG00055000462.1"/>
</dbReference>
<evidence type="ECO:0000256" key="2">
    <source>
        <dbReference type="ARBA" id="ARBA00022771"/>
    </source>
</evidence>
<dbReference type="Ensembl" id="ENSSSCT00065040554.1">
    <property type="protein sequence ID" value="ENSSSCP00065017145.1"/>
    <property type="gene ID" value="ENSSSCG00065030060.1"/>
</dbReference>
<keyword evidence="3" id="KW-0862">Zinc</keyword>
<name>A0A8D0UHP5_PIG</name>
<dbReference type="Gene3D" id="3.30.40.10">
    <property type="entry name" value="Zinc/RING finger domain, C3HC4 (zinc finger)"/>
    <property type="match status" value="1"/>
</dbReference>
<dbReference type="Ensembl" id="ENSSSCT00035030562.1">
    <property type="protein sequence ID" value="ENSSSCP00035011917.1"/>
    <property type="gene ID" value="ENSSSCG00035023328.1"/>
</dbReference>
<dbReference type="Ensembl" id="ENSSSCT00040077361.1">
    <property type="protein sequence ID" value="ENSSSCP00040033262.1"/>
    <property type="gene ID" value="ENSSSCG00040057124.1"/>
</dbReference>
<evidence type="ECO:0000256" key="4">
    <source>
        <dbReference type="PROSITE-ProRule" id="PRU00175"/>
    </source>
</evidence>
<dbReference type="Ensembl" id="ENSSSCT00030042157.1">
    <property type="protein sequence ID" value="ENSSSCP00030019172.1"/>
    <property type="gene ID" value="ENSSSCG00030030378.1"/>
</dbReference>
<dbReference type="Pfam" id="PF13639">
    <property type="entry name" value="zf-RING_2"/>
    <property type="match status" value="1"/>
</dbReference>
<accession>A0A8D0UHP5</accession>
<dbReference type="Ensembl" id="ENSSSCT00040077321.1">
    <property type="protein sequence ID" value="ENSSSCP00040033240.1"/>
    <property type="gene ID" value="ENSSSCG00040057097.1"/>
</dbReference>
<dbReference type="Ensembl" id="ENSSSCT00045008062.1">
    <property type="protein sequence ID" value="ENSSSCP00045005451.1"/>
    <property type="gene ID" value="ENSSSCG00045004869.1"/>
</dbReference>